<protein>
    <submittedName>
        <fullName evidence="2">Uncharacterized protein</fullName>
    </submittedName>
</protein>
<dbReference type="EMBL" id="HG723858">
    <property type="protein sequence ID" value="CDJ66853.1"/>
    <property type="molecule type" value="Genomic_DNA"/>
</dbReference>
<keyword evidence="3" id="KW-1185">Reference proteome</keyword>
<sequence length="177" mass="18054">MEIDSQVAASAGASAEAVPNLVTDFTKPLTAGTQEESFAAVGEATAALLGAAFCSQDTKVVQKLVEALTLPEEPQDAVGDSEDGESEGPKDEGGNAVPTTPQQETQHEPIPPTSDCSVAGCFSLEEVPFGSVTFSGSLSLSQQGTLSFVGPGKGKPLNVGCDVQKSCIATVERHAQS</sequence>
<evidence type="ECO:0000313" key="2">
    <source>
        <dbReference type="EMBL" id="CDJ66853.1"/>
    </source>
</evidence>
<dbReference type="Proteomes" id="UP000030754">
    <property type="component" value="Unassembled WGS sequence"/>
</dbReference>
<reference evidence="2" key="1">
    <citation type="submission" date="2013-10" db="EMBL/GenBank/DDBJ databases">
        <title>Genomic analysis of the causative agents of coccidiosis in chickens.</title>
        <authorList>
            <person name="Reid A.J."/>
            <person name="Blake D."/>
            <person name="Billington K."/>
            <person name="Browne H."/>
            <person name="Dunn M."/>
            <person name="Hung S."/>
            <person name="Kawahara F."/>
            <person name="Miranda-Saavedra D."/>
            <person name="Mourier T."/>
            <person name="Nagra H."/>
            <person name="Otto T.D."/>
            <person name="Rawlings N."/>
            <person name="Sanchez A."/>
            <person name="Sanders M."/>
            <person name="Subramaniam C."/>
            <person name="Tay Y."/>
            <person name="Dear P."/>
            <person name="Doerig C."/>
            <person name="Gruber A."/>
            <person name="Parkinson J."/>
            <person name="Shirley M."/>
            <person name="Wan K.L."/>
            <person name="Berriman M."/>
            <person name="Tomley F."/>
            <person name="Pain A."/>
        </authorList>
    </citation>
    <scope>NUCLEOTIDE SEQUENCE [LARGE SCALE GENOMIC DNA]</scope>
    <source>
        <strain evidence="2">Houghton</strain>
    </source>
</reference>
<feature type="compositionally biased region" description="Acidic residues" evidence="1">
    <location>
        <begin position="73"/>
        <end position="86"/>
    </location>
</feature>
<dbReference type="VEuPathDB" id="ToxoDB:ENH_00040820"/>
<evidence type="ECO:0000256" key="1">
    <source>
        <dbReference type="SAM" id="MobiDB-lite"/>
    </source>
</evidence>
<dbReference type="OrthoDB" id="10375382at2759"/>
<dbReference type="RefSeq" id="XP_013435320.1">
    <property type="nucleotide sequence ID" value="XM_013579866.1"/>
</dbReference>
<dbReference type="AlphaFoldDB" id="U6MUU0"/>
<feature type="compositionally biased region" description="Low complexity" evidence="1">
    <location>
        <begin position="8"/>
        <end position="17"/>
    </location>
</feature>
<feature type="region of interest" description="Disordered" evidence="1">
    <location>
        <begin position="1"/>
        <end position="21"/>
    </location>
</feature>
<organism evidence="2 3">
    <name type="scientific">Eimeria necatrix</name>
    <dbReference type="NCBI Taxonomy" id="51315"/>
    <lineage>
        <taxon>Eukaryota</taxon>
        <taxon>Sar</taxon>
        <taxon>Alveolata</taxon>
        <taxon>Apicomplexa</taxon>
        <taxon>Conoidasida</taxon>
        <taxon>Coccidia</taxon>
        <taxon>Eucoccidiorida</taxon>
        <taxon>Eimeriorina</taxon>
        <taxon>Eimeriidae</taxon>
        <taxon>Eimeria</taxon>
    </lineage>
</organism>
<accession>U6MUU0</accession>
<evidence type="ECO:0000313" key="3">
    <source>
        <dbReference type="Proteomes" id="UP000030754"/>
    </source>
</evidence>
<reference evidence="2" key="2">
    <citation type="submission" date="2013-10" db="EMBL/GenBank/DDBJ databases">
        <authorList>
            <person name="Aslett M."/>
        </authorList>
    </citation>
    <scope>NUCLEOTIDE SEQUENCE [LARGE SCALE GENOMIC DNA]</scope>
    <source>
        <strain evidence="2">Houghton</strain>
    </source>
</reference>
<proteinExistence type="predicted"/>
<gene>
    <name evidence="2" type="ORF">ENH_00040820</name>
</gene>
<feature type="region of interest" description="Disordered" evidence="1">
    <location>
        <begin position="69"/>
        <end position="114"/>
    </location>
</feature>
<name>U6MUU0_9EIME</name>
<dbReference type="GeneID" id="25474240"/>